<dbReference type="InterPro" id="IPR000330">
    <property type="entry name" value="SNF2_N"/>
</dbReference>
<keyword evidence="8" id="KW-1185">Reference proteome</keyword>
<dbReference type="STRING" id="56646.A0A2L2TU16"/>
<dbReference type="CDD" id="cd18793">
    <property type="entry name" value="SF2_C_SNF"/>
    <property type="match status" value="1"/>
</dbReference>
<proteinExistence type="predicted"/>
<dbReference type="OrthoDB" id="5105430at2759"/>
<feature type="compositionally biased region" description="Basic and acidic residues" evidence="4">
    <location>
        <begin position="857"/>
        <end position="866"/>
    </location>
</feature>
<evidence type="ECO:0000259" key="6">
    <source>
        <dbReference type="PROSITE" id="PS51194"/>
    </source>
</evidence>
<feature type="region of interest" description="Disordered" evidence="4">
    <location>
        <begin position="48"/>
        <end position="91"/>
    </location>
</feature>
<dbReference type="AlphaFoldDB" id="A0A2L2TU16"/>
<dbReference type="InterPro" id="IPR050628">
    <property type="entry name" value="SNF2_RAD54_helicase_TF"/>
</dbReference>
<feature type="compositionally biased region" description="Acidic residues" evidence="4">
    <location>
        <begin position="603"/>
        <end position="622"/>
    </location>
</feature>
<keyword evidence="3" id="KW-0067">ATP-binding</keyword>
<sequence length="926" mass="104847">MRPASDTWKWLERKCAPPELGVSDREPEKEDPKLSDLNLANLINTRARGPTMFNMNEEERKDRAALKKPSPGPITPKKKKKKKKPQNHHKLKAEERMQVWHGNESRHILDFFASKDWIEQQNMTTSHEHLTGDLNFPKLKEGHELKPWQEIGAKKLAASCNFLLGGLILGDDTGLGKSLTALVAALHQRNKMLPDCGPVAVVTRPACILQWWEEIEQHFSEETRPKAVIIDDANTEVAEILEYDVVIFANSFIGKRFTDLTTLNLWLQTVKSDGIGAARKLFPKLNPKKLNMSTSTDLYHLRNRLFPVLIIDEAHDAKNPESQYHQAIRQIPCHNMFLLTATPIFNTWHDIRGILLLFPGSPFRSIDDFHRVFALAPLHGKVGRGGPAGPFLILLRHLLSGVVVARPKSVTDLPPIHQNHLTVTDTLPKVVDMLILDQATRAQSIIWGNGALSSHNPGRDSQLKRGVRLLRTSQQMANNETLFSHEAYEEGKEKRAERYSNFEKGLQLSIHQWLKEGDATYEPVAVSPEELTPQQYSDFKGWYIHQSHLTETEDAALEHSEHTECKKGSKQVRIDSLRATRKAPANELKTIEQSVYADEDFDYDEDQEDPDFDPENPDCDTDTESRNTESDPPKLDRKQSTAQMRQIWGQTLKKMSTDELASPKVKKITEIITTIRSHYPTEKIIITATSVRFLDIIGEHLLRCLPTLTMVHFNGQIKDVDVRMDIAKWFNSGGIDLIILSAACGGTGLNLHGGSHVVIAEQFWTPGLEKQVIGCAARMPQKKDVHVYYLHMSSKVDDLIANLLARKKTMEHPLESAFRRGDNAPYVQDRLPTRYDLGFKLRGYNEEWNMLKALKEGKKGGKKGGDPMDSDSADDAMKPDDDGMESDDGDGMDLESEASEDKVDDNSDDELVAISKKRRKVWYKFH</sequence>
<dbReference type="Pfam" id="PF00271">
    <property type="entry name" value="Helicase_C"/>
    <property type="match status" value="1"/>
</dbReference>
<feature type="compositionally biased region" description="Basic residues" evidence="4">
    <location>
        <begin position="76"/>
        <end position="91"/>
    </location>
</feature>
<feature type="region of interest" description="Disordered" evidence="4">
    <location>
        <begin position="1"/>
        <end position="36"/>
    </location>
</feature>
<dbReference type="GO" id="GO:0006281">
    <property type="term" value="P:DNA repair"/>
    <property type="evidence" value="ECO:0007669"/>
    <property type="project" value="TreeGrafter"/>
</dbReference>
<dbReference type="GO" id="GO:0008094">
    <property type="term" value="F:ATP-dependent activity, acting on DNA"/>
    <property type="evidence" value="ECO:0007669"/>
    <property type="project" value="TreeGrafter"/>
</dbReference>
<feature type="compositionally biased region" description="Acidic residues" evidence="4">
    <location>
        <begin position="882"/>
        <end position="898"/>
    </location>
</feature>
<dbReference type="SMART" id="SM00490">
    <property type="entry name" value="HELICc"/>
    <property type="match status" value="1"/>
</dbReference>
<evidence type="ECO:0000313" key="8">
    <source>
        <dbReference type="Proteomes" id="UP000245910"/>
    </source>
</evidence>
<dbReference type="SUPFAM" id="SSF52540">
    <property type="entry name" value="P-loop containing nucleoside triphosphate hydrolases"/>
    <property type="match status" value="2"/>
</dbReference>
<dbReference type="Pfam" id="PF00176">
    <property type="entry name" value="SNF2-rel_dom"/>
    <property type="match status" value="1"/>
</dbReference>
<dbReference type="InterPro" id="IPR038718">
    <property type="entry name" value="SNF2-like_sf"/>
</dbReference>
<evidence type="ECO:0000313" key="7">
    <source>
        <dbReference type="EMBL" id="CEI64840.1"/>
    </source>
</evidence>
<accession>A0A2L2TU16</accession>
<evidence type="ECO:0000256" key="3">
    <source>
        <dbReference type="ARBA" id="ARBA00022840"/>
    </source>
</evidence>
<keyword evidence="2" id="KW-0378">Hydrolase</keyword>
<dbReference type="SMART" id="SM00487">
    <property type="entry name" value="DEXDc"/>
    <property type="match status" value="1"/>
</dbReference>
<evidence type="ECO:0000256" key="4">
    <source>
        <dbReference type="SAM" id="MobiDB-lite"/>
    </source>
</evidence>
<feature type="domain" description="Helicase C-terminal" evidence="6">
    <location>
        <begin position="667"/>
        <end position="832"/>
    </location>
</feature>
<dbReference type="Gene3D" id="3.40.50.300">
    <property type="entry name" value="P-loop containing nucleotide triphosphate hydrolases"/>
    <property type="match status" value="1"/>
</dbReference>
<dbReference type="GO" id="GO:0005634">
    <property type="term" value="C:nucleus"/>
    <property type="evidence" value="ECO:0007669"/>
    <property type="project" value="TreeGrafter"/>
</dbReference>
<dbReference type="Proteomes" id="UP000245910">
    <property type="component" value="Chromosome I"/>
</dbReference>
<evidence type="ECO:0000256" key="2">
    <source>
        <dbReference type="ARBA" id="ARBA00022801"/>
    </source>
</evidence>
<evidence type="ECO:0000256" key="1">
    <source>
        <dbReference type="ARBA" id="ARBA00022741"/>
    </source>
</evidence>
<dbReference type="PROSITE" id="PS51194">
    <property type="entry name" value="HELICASE_CTER"/>
    <property type="match status" value="1"/>
</dbReference>
<organism evidence="7 8">
    <name type="scientific">Fusarium venenatum</name>
    <dbReference type="NCBI Taxonomy" id="56646"/>
    <lineage>
        <taxon>Eukaryota</taxon>
        <taxon>Fungi</taxon>
        <taxon>Dikarya</taxon>
        <taxon>Ascomycota</taxon>
        <taxon>Pezizomycotina</taxon>
        <taxon>Sordariomycetes</taxon>
        <taxon>Hypocreomycetidae</taxon>
        <taxon>Hypocreales</taxon>
        <taxon>Nectriaceae</taxon>
        <taxon>Fusarium</taxon>
    </lineage>
</organism>
<dbReference type="InterPro" id="IPR001650">
    <property type="entry name" value="Helicase_C-like"/>
</dbReference>
<dbReference type="InterPro" id="IPR049730">
    <property type="entry name" value="SNF2/RAD54-like_C"/>
</dbReference>
<dbReference type="InterPro" id="IPR014001">
    <property type="entry name" value="Helicase_ATP-bd"/>
</dbReference>
<dbReference type="Gene3D" id="3.40.50.10810">
    <property type="entry name" value="Tandem AAA-ATPase domain"/>
    <property type="match status" value="1"/>
</dbReference>
<name>A0A2L2TU16_9HYPO</name>
<feature type="compositionally biased region" description="Basic and acidic residues" evidence="4">
    <location>
        <begin position="623"/>
        <end position="639"/>
    </location>
</feature>
<dbReference type="PROSITE" id="PS51192">
    <property type="entry name" value="HELICASE_ATP_BIND_1"/>
    <property type="match status" value="1"/>
</dbReference>
<evidence type="ECO:0000259" key="5">
    <source>
        <dbReference type="PROSITE" id="PS51192"/>
    </source>
</evidence>
<dbReference type="EMBL" id="LN649229">
    <property type="protein sequence ID" value="CEI64840.1"/>
    <property type="molecule type" value="Genomic_DNA"/>
</dbReference>
<dbReference type="InterPro" id="IPR027417">
    <property type="entry name" value="P-loop_NTPase"/>
</dbReference>
<keyword evidence="1" id="KW-0547">Nucleotide-binding</keyword>
<dbReference type="GO" id="GO:0016787">
    <property type="term" value="F:hydrolase activity"/>
    <property type="evidence" value="ECO:0007669"/>
    <property type="project" value="UniProtKB-KW"/>
</dbReference>
<reference evidence="8" key="1">
    <citation type="submission" date="2014-10" db="EMBL/GenBank/DDBJ databases">
        <authorList>
            <person name="King R."/>
        </authorList>
    </citation>
    <scope>NUCLEOTIDE SEQUENCE [LARGE SCALE GENOMIC DNA]</scope>
    <source>
        <strain evidence="8">A3/5</strain>
    </source>
</reference>
<dbReference type="PANTHER" id="PTHR45626">
    <property type="entry name" value="TRANSCRIPTION TERMINATION FACTOR 2-RELATED"/>
    <property type="match status" value="1"/>
</dbReference>
<feature type="compositionally biased region" description="Basic and acidic residues" evidence="4">
    <location>
        <begin position="9"/>
        <end position="34"/>
    </location>
</feature>
<feature type="region of interest" description="Disordered" evidence="4">
    <location>
        <begin position="857"/>
        <end position="910"/>
    </location>
</feature>
<dbReference type="PANTHER" id="PTHR45626:SF11">
    <property type="entry name" value="FAMILY HELICASE, PUTATIVE (AFU_ORTHOLOGUE AFUA_5G06590)-RELATED"/>
    <property type="match status" value="1"/>
</dbReference>
<dbReference type="GO" id="GO:0005524">
    <property type="term" value="F:ATP binding"/>
    <property type="evidence" value="ECO:0007669"/>
    <property type="project" value="UniProtKB-KW"/>
</dbReference>
<evidence type="ECO:0008006" key="9">
    <source>
        <dbReference type="Google" id="ProtNLM"/>
    </source>
</evidence>
<protein>
    <recommendedName>
        <fullName evidence="9">Helicase C-terminal domain-containing protein</fullName>
    </recommendedName>
</protein>
<feature type="domain" description="Helicase ATP-binding" evidence="5">
    <location>
        <begin position="158"/>
        <end position="361"/>
    </location>
</feature>
<feature type="region of interest" description="Disordered" evidence="4">
    <location>
        <begin position="603"/>
        <end position="643"/>
    </location>
</feature>